<name>A0A0A7EFB5_9GAMM</name>
<organism evidence="3 4">
    <name type="scientific">Pseudoalteromonas piratica</name>
    <dbReference type="NCBI Taxonomy" id="1348114"/>
    <lineage>
        <taxon>Bacteria</taxon>
        <taxon>Pseudomonadati</taxon>
        <taxon>Pseudomonadota</taxon>
        <taxon>Gammaproteobacteria</taxon>
        <taxon>Alteromonadales</taxon>
        <taxon>Pseudoalteromonadaceae</taxon>
        <taxon>Pseudoalteromonas</taxon>
    </lineage>
</organism>
<dbReference type="eggNOG" id="COG0644">
    <property type="taxonomic scope" value="Bacteria"/>
</dbReference>
<dbReference type="InterPro" id="IPR050816">
    <property type="entry name" value="Flavin-dep_Halogenase_NPB"/>
</dbReference>
<dbReference type="EMBL" id="CP009888">
    <property type="protein sequence ID" value="AIY65370.1"/>
    <property type="molecule type" value="Genomic_DNA"/>
</dbReference>
<dbReference type="STRING" id="1348114.OM33_09560"/>
<dbReference type="SUPFAM" id="SSF51905">
    <property type="entry name" value="FAD/NAD(P)-binding domain"/>
    <property type="match status" value="1"/>
</dbReference>
<dbReference type="HOGENOM" id="CLU_022247_0_0_6"/>
<evidence type="ECO:0000313" key="4">
    <source>
        <dbReference type="Proteomes" id="UP000030341"/>
    </source>
</evidence>
<dbReference type="KEGG" id="pseo:OM33_09560"/>
<feature type="binding site" evidence="2">
    <location>
        <position position="83"/>
    </location>
    <ligand>
        <name>7-chloro-L-tryptophan</name>
        <dbReference type="ChEBI" id="CHEBI:58713"/>
    </ligand>
</feature>
<dbReference type="AlphaFoldDB" id="A0A0A7EFB5"/>
<dbReference type="InterPro" id="IPR036188">
    <property type="entry name" value="FAD/NAD-bd_sf"/>
</dbReference>
<dbReference type="Proteomes" id="UP000030341">
    <property type="component" value="Chromosome 1"/>
</dbReference>
<evidence type="ECO:0008006" key="5">
    <source>
        <dbReference type="Google" id="ProtNLM"/>
    </source>
</evidence>
<gene>
    <name evidence="3" type="ORF">OM33_09560</name>
</gene>
<accession>A0A0A7EFB5</accession>
<dbReference type="GO" id="GO:0004497">
    <property type="term" value="F:monooxygenase activity"/>
    <property type="evidence" value="ECO:0007669"/>
    <property type="project" value="InterPro"/>
</dbReference>
<feature type="binding site" evidence="2">
    <location>
        <position position="339"/>
    </location>
    <ligand>
        <name>FAD</name>
        <dbReference type="ChEBI" id="CHEBI:57692"/>
    </ligand>
</feature>
<keyword evidence="2" id="KW-0285">Flavoprotein</keyword>
<dbReference type="InterPro" id="IPR033856">
    <property type="entry name" value="Trp_halogen"/>
</dbReference>
<proteinExistence type="predicted"/>
<evidence type="ECO:0000256" key="2">
    <source>
        <dbReference type="PIRSR" id="PIRSR011396-2"/>
    </source>
</evidence>
<dbReference type="GO" id="GO:0000166">
    <property type="term" value="F:nucleotide binding"/>
    <property type="evidence" value="ECO:0007669"/>
    <property type="project" value="UniProtKB-KW"/>
</dbReference>
<sequence>MQTKSIQSIIILGGGTAGWLAANHLAINLKPKEQHGIKITVIESPDTPTIGVGEGTVPLMRNTLKEFGISEEKFIKECDVSFKQGIQFDNWMKPVDGKMHSYYHPFDYPILDNDSVAAWLQNPVMPFAHAMSRQALLCDNHKSPKAITDPEFSGQAAYGYHLDAYKFSDLLKHHAIDNLGVEHLMAHIEDVTLSSDGTIDTLISLQGDVFKSDFYIDCSGFCSRLIGHALNVPFIGKSDVLFVDKALAIQVPHDNEMPELPSSTIATACDAGWIWDIALPTRRGIGHVFSSKHCSVDEAKATLANYLNKPVEEIQPRLIDMKIGHREKFWHKNCVAIGLSQGFVEPLEATGLLAFDATAKLLAKSFPTNTAQLAQAEKRYNNYVSGLWQGVINFIKMHYAVSDRDDTAFWRDNRDTASWPLELQEKLAHWRTHIPSLYDFERGFDAFRLENYLYVLYGMNFPTDIGDIAYRYQAPDIAQKQFGLIQRQAIQVADYLEDNLTVINKIKQFGLSKV</sequence>
<dbReference type="OrthoDB" id="7178350at2"/>
<keyword evidence="4" id="KW-1185">Reference proteome</keyword>
<dbReference type="PANTHER" id="PTHR43747">
    <property type="entry name" value="FAD-BINDING PROTEIN"/>
    <property type="match status" value="1"/>
</dbReference>
<evidence type="ECO:0000256" key="1">
    <source>
        <dbReference type="PIRSR" id="PIRSR011396-1"/>
    </source>
</evidence>
<dbReference type="Gene3D" id="3.50.50.60">
    <property type="entry name" value="FAD/NAD(P)-binding domain"/>
    <property type="match status" value="1"/>
</dbReference>
<reference evidence="3 4" key="1">
    <citation type="submission" date="2014-11" db="EMBL/GenBank/DDBJ databases">
        <title>Complete Genome Sequence of Pseudoalteromonas sp. Strain OCN003 Isolated from Kaneohe Bay, Oahu, Hawaii.</title>
        <authorList>
            <person name="Beurmann S."/>
            <person name="Videau P."/>
            <person name="Ushijima B."/>
            <person name="Smith A.M."/>
            <person name="Aeby G.S."/>
            <person name="Callahan S.M."/>
            <person name="Belcaid M."/>
        </authorList>
    </citation>
    <scope>NUCLEOTIDE SEQUENCE [LARGE SCALE GENOMIC DNA]</scope>
    <source>
        <strain evidence="3 4">OCN003</strain>
    </source>
</reference>
<protein>
    <recommendedName>
        <fullName evidence="5">Tryptophan halogenase</fullName>
    </recommendedName>
</protein>
<dbReference type="RefSeq" id="WP_038641189.1">
    <property type="nucleotide sequence ID" value="NZ_CP009888.1"/>
</dbReference>
<dbReference type="PIRSF" id="PIRSF011396">
    <property type="entry name" value="Trp_halogenase"/>
    <property type="match status" value="1"/>
</dbReference>
<dbReference type="InterPro" id="IPR006905">
    <property type="entry name" value="Flavin_halogenase"/>
</dbReference>
<dbReference type="Pfam" id="PF04820">
    <property type="entry name" value="Trp_halogenase"/>
    <property type="match status" value="1"/>
</dbReference>
<keyword evidence="2" id="KW-0274">FAD</keyword>
<dbReference type="PANTHER" id="PTHR43747:SF4">
    <property type="entry name" value="FLAVIN-DEPENDENT TRYPTOPHAN HALOGENASE"/>
    <property type="match status" value="1"/>
</dbReference>
<evidence type="ECO:0000313" key="3">
    <source>
        <dbReference type="EMBL" id="AIY65370.1"/>
    </source>
</evidence>
<keyword evidence="2" id="KW-0547">Nucleotide-binding</keyword>
<feature type="binding site" evidence="2">
    <location>
        <begin position="14"/>
        <end position="17"/>
    </location>
    <ligand>
        <name>FAD</name>
        <dbReference type="ChEBI" id="CHEBI:57692"/>
    </ligand>
</feature>
<feature type="binding site" evidence="2">
    <location>
        <position position="348"/>
    </location>
    <ligand>
        <name>L-tryptophan</name>
        <dbReference type="ChEBI" id="CHEBI:57912"/>
    </ligand>
</feature>
<feature type="active site" evidence="1">
    <location>
        <position position="83"/>
    </location>
</feature>